<dbReference type="Proteomes" id="UP000803884">
    <property type="component" value="Unassembled WGS sequence"/>
</dbReference>
<dbReference type="InterPro" id="IPR006076">
    <property type="entry name" value="FAD-dep_OxRdtase"/>
</dbReference>
<proteinExistence type="predicted"/>
<evidence type="ECO:0000313" key="3">
    <source>
        <dbReference type="Proteomes" id="UP000803884"/>
    </source>
</evidence>
<feature type="domain" description="FAD dependent oxidoreductase" evidence="1">
    <location>
        <begin position="24"/>
        <end position="415"/>
    </location>
</feature>
<protein>
    <recommendedName>
        <fullName evidence="1">FAD dependent oxidoreductase domain-containing protein</fullName>
    </recommendedName>
</protein>
<dbReference type="PANTHER" id="PTHR13847">
    <property type="entry name" value="SARCOSINE DEHYDROGENASE-RELATED"/>
    <property type="match status" value="1"/>
</dbReference>
<dbReference type="GO" id="GO:0042147">
    <property type="term" value="P:retrograde transport, endosome to Golgi"/>
    <property type="evidence" value="ECO:0007669"/>
    <property type="project" value="TreeGrafter"/>
</dbReference>
<dbReference type="Pfam" id="PF01266">
    <property type="entry name" value="DAO"/>
    <property type="match status" value="1"/>
</dbReference>
<evidence type="ECO:0000259" key="1">
    <source>
        <dbReference type="Pfam" id="PF01266"/>
    </source>
</evidence>
<gene>
    <name evidence="2" type="ORF">WHR41_01946</name>
</gene>
<reference evidence="2 3" key="1">
    <citation type="journal article" date="2020" name="Microbiol. Resour. Announc.">
        <title>Draft Genome Sequence of a Cladosporium Species Isolated from the Mesophotic Ascidian Didemnum maculosum.</title>
        <authorList>
            <person name="Gioti A."/>
            <person name="Siaperas R."/>
            <person name="Nikolaivits E."/>
            <person name="Le Goff G."/>
            <person name="Ouazzani J."/>
            <person name="Kotoulas G."/>
            <person name="Topakas E."/>
        </authorList>
    </citation>
    <scope>NUCLEOTIDE SEQUENCE [LARGE SCALE GENOMIC DNA]</scope>
    <source>
        <strain evidence="2 3">TM138-S3</strain>
    </source>
</reference>
<organism evidence="2 3">
    <name type="scientific">Cladosporium halotolerans</name>
    <dbReference type="NCBI Taxonomy" id="1052096"/>
    <lineage>
        <taxon>Eukaryota</taxon>
        <taxon>Fungi</taxon>
        <taxon>Dikarya</taxon>
        <taxon>Ascomycota</taxon>
        <taxon>Pezizomycotina</taxon>
        <taxon>Dothideomycetes</taxon>
        <taxon>Dothideomycetidae</taxon>
        <taxon>Cladosporiales</taxon>
        <taxon>Cladosporiaceae</taxon>
        <taxon>Cladosporium</taxon>
    </lineage>
</organism>
<dbReference type="EMBL" id="JAAQHG020000005">
    <property type="protein sequence ID" value="KAL1589352.1"/>
    <property type="molecule type" value="Genomic_DNA"/>
</dbReference>
<dbReference type="Gene3D" id="3.50.50.60">
    <property type="entry name" value="FAD/NAD(P)-binding domain"/>
    <property type="match status" value="1"/>
</dbReference>
<dbReference type="PANTHER" id="PTHR13847:SF185">
    <property type="entry name" value="FAD DEPENDENT OXIDOREDUCTASE SUPERFAMILY (AFU_ORTHOLOGUE AFUA_3G02360)"/>
    <property type="match status" value="1"/>
</dbReference>
<dbReference type="GeneID" id="96003390"/>
<dbReference type="AlphaFoldDB" id="A0AB34KZ75"/>
<dbReference type="GO" id="GO:0005770">
    <property type="term" value="C:late endosome"/>
    <property type="evidence" value="ECO:0007669"/>
    <property type="project" value="TreeGrafter"/>
</dbReference>
<keyword evidence="3" id="KW-1185">Reference proteome</keyword>
<comment type="caution">
    <text evidence="2">The sequence shown here is derived from an EMBL/GenBank/DDBJ whole genome shotgun (WGS) entry which is preliminary data.</text>
</comment>
<dbReference type="GO" id="GO:0005829">
    <property type="term" value="C:cytosol"/>
    <property type="evidence" value="ECO:0007669"/>
    <property type="project" value="GOC"/>
</dbReference>
<accession>A0AB34KZ75</accession>
<evidence type="ECO:0000313" key="2">
    <source>
        <dbReference type="EMBL" id="KAL1589352.1"/>
    </source>
</evidence>
<dbReference type="InterPro" id="IPR036188">
    <property type="entry name" value="FAD/NAD-bd_sf"/>
</dbReference>
<name>A0AB34KZ75_9PEZI</name>
<dbReference type="Gene3D" id="3.30.9.10">
    <property type="entry name" value="D-Amino Acid Oxidase, subunit A, domain 2"/>
    <property type="match status" value="1"/>
</dbReference>
<dbReference type="SUPFAM" id="SSF51971">
    <property type="entry name" value="Nucleotide-binding domain"/>
    <property type="match status" value="1"/>
</dbReference>
<sequence>MTSDGDLTRAFSVATDASETSSTVIVGAGIIGCATAYYLSHSGHTKPDTIHLVEASPELFASASGKAGGFLAADWFGPATASLGALSFDLHRQLAEKEDGFEKWGYSKSTGTTFAEGDKRIDEQGGDWLRNGGSRSEVAGSHEFVGGEEGPAWLLRKDGGKVDVVSEDGSVAQVDPLRLSKHLLRSALLRGVRLHQPSRPLKVSRDPSSGCISALRVRHATGADHKIPCTRLLIACGAWTPSVYATLFPHSRVEIPVSHLAGYSLVVKSPRWTKEHEAQGCHAVFTTSSDGFSPEIFSRVGEEIYIAGLNDERMPLPDLATEVRSKPESVAALKRVAERLLGKDGSDVSDLEVVREGVCFRPVTKSGNPILAKVPDEDLGGIETKEGVEGGVYIAAGHGPWGISMALGTGKVMQEMMEGEDMSADVSRLGL</sequence>
<dbReference type="RefSeq" id="XP_069232457.1">
    <property type="nucleotide sequence ID" value="XM_069370552.1"/>
</dbReference>